<feature type="compositionally biased region" description="Basic and acidic residues" evidence="1">
    <location>
        <begin position="85"/>
        <end position="95"/>
    </location>
</feature>
<accession>A0AA38P9V6</accession>
<name>A0AA38P9V6_9AGAR</name>
<dbReference type="AlphaFoldDB" id="A0AA38P9V6"/>
<dbReference type="EMBL" id="MU806152">
    <property type="protein sequence ID" value="KAJ3838999.1"/>
    <property type="molecule type" value="Genomic_DNA"/>
</dbReference>
<comment type="caution">
    <text evidence="2">The sequence shown here is derived from an EMBL/GenBank/DDBJ whole genome shotgun (WGS) entry which is preliminary data.</text>
</comment>
<gene>
    <name evidence="2" type="ORF">F5878DRAFT_660674</name>
</gene>
<reference evidence="2" key="1">
    <citation type="submission" date="2022-08" db="EMBL/GenBank/DDBJ databases">
        <authorList>
            <consortium name="DOE Joint Genome Institute"/>
            <person name="Min B."/>
            <person name="Riley R."/>
            <person name="Sierra-Patev S."/>
            <person name="Naranjo-Ortiz M."/>
            <person name="Looney B."/>
            <person name="Konkel Z."/>
            <person name="Slot J.C."/>
            <person name="Sakamoto Y."/>
            <person name="Steenwyk J.L."/>
            <person name="Rokas A."/>
            <person name="Carro J."/>
            <person name="Camarero S."/>
            <person name="Ferreira P."/>
            <person name="Molpeceres G."/>
            <person name="Ruiz-Duenas F.J."/>
            <person name="Serrano A."/>
            <person name="Henrissat B."/>
            <person name="Drula E."/>
            <person name="Hughes K.W."/>
            <person name="Mata J.L."/>
            <person name="Ishikawa N.K."/>
            <person name="Vargas-Isla R."/>
            <person name="Ushijima S."/>
            <person name="Smith C.A."/>
            <person name="Ahrendt S."/>
            <person name="Andreopoulos W."/>
            <person name="He G."/>
            <person name="Labutti K."/>
            <person name="Lipzen A."/>
            <person name="Ng V."/>
            <person name="Sandor L."/>
            <person name="Barry K."/>
            <person name="Martinez A.T."/>
            <person name="Xiao Y."/>
            <person name="Gibbons J.G."/>
            <person name="Terashima K."/>
            <person name="Hibbett D.S."/>
            <person name="Grigoriev I.V."/>
        </authorList>
    </citation>
    <scope>NUCLEOTIDE SEQUENCE</scope>
    <source>
        <strain evidence="2">TFB9207</strain>
    </source>
</reference>
<dbReference type="Proteomes" id="UP001163846">
    <property type="component" value="Unassembled WGS sequence"/>
</dbReference>
<evidence type="ECO:0000256" key="1">
    <source>
        <dbReference type="SAM" id="MobiDB-lite"/>
    </source>
</evidence>
<evidence type="ECO:0000313" key="3">
    <source>
        <dbReference type="Proteomes" id="UP001163846"/>
    </source>
</evidence>
<organism evidence="2 3">
    <name type="scientific">Lentinula raphanica</name>
    <dbReference type="NCBI Taxonomy" id="153919"/>
    <lineage>
        <taxon>Eukaryota</taxon>
        <taxon>Fungi</taxon>
        <taxon>Dikarya</taxon>
        <taxon>Basidiomycota</taxon>
        <taxon>Agaricomycotina</taxon>
        <taxon>Agaricomycetes</taxon>
        <taxon>Agaricomycetidae</taxon>
        <taxon>Agaricales</taxon>
        <taxon>Marasmiineae</taxon>
        <taxon>Omphalotaceae</taxon>
        <taxon>Lentinula</taxon>
    </lineage>
</organism>
<protein>
    <submittedName>
        <fullName evidence="2">Uncharacterized protein</fullName>
    </submittedName>
</protein>
<feature type="region of interest" description="Disordered" evidence="1">
    <location>
        <begin position="53"/>
        <end position="105"/>
    </location>
</feature>
<evidence type="ECO:0000313" key="2">
    <source>
        <dbReference type="EMBL" id="KAJ3838999.1"/>
    </source>
</evidence>
<keyword evidence="3" id="KW-1185">Reference proteome</keyword>
<proteinExistence type="predicted"/>
<sequence length="105" mass="11975">MEECLRTFENSPDLLDQFQVASAAFFLVQKVAHDTRDRGEEVYFETLRAKTALHRQQSSAPRQEDIEQHIKAMAYGSSSSPPPESSHESDHRIRSVPECSNLKLE</sequence>